<keyword evidence="1" id="KW-0812">Transmembrane</keyword>
<dbReference type="InterPro" id="IPR018750">
    <property type="entry name" value="DUF2306_membrane"/>
</dbReference>
<feature type="transmembrane region" description="Helical" evidence="1">
    <location>
        <begin position="44"/>
        <end position="61"/>
    </location>
</feature>
<dbReference type="STRING" id="996342.SAMN05443551_1273"/>
<sequence>MTLVPLFNGSVAIQIHVIAALIGMSVGAFALYRPRRDRVHKVLGYVWVIAMAVLALSAFAIPSTLSPVGLGPLHVFAVITLLSLWTGVRHAIRREFAAHEAVFRSLYTYGLIVAGLLTVMPERTLNRVVFPDAPQLGWLPVTVCVLWVCVRLARPRKHDRLQG</sequence>
<evidence type="ECO:0000256" key="1">
    <source>
        <dbReference type="SAM" id="Phobius"/>
    </source>
</evidence>
<reference evidence="2 3" key="1">
    <citation type="submission" date="2016-11" db="EMBL/GenBank/DDBJ databases">
        <authorList>
            <person name="Jaros S."/>
            <person name="Januszkiewicz K."/>
            <person name="Wedrychowicz H."/>
        </authorList>
    </citation>
    <scope>NUCLEOTIDE SEQUENCE [LARGE SCALE GENOMIC DNA]</scope>
    <source>
        <strain evidence="2 3">DSM 29431</strain>
    </source>
</reference>
<evidence type="ECO:0000313" key="2">
    <source>
        <dbReference type="EMBL" id="SHH00347.1"/>
    </source>
</evidence>
<organism evidence="2 3">
    <name type="scientific">Marivita hallyeonensis</name>
    <dbReference type="NCBI Taxonomy" id="996342"/>
    <lineage>
        <taxon>Bacteria</taxon>
        <taxon>Pseudomonadati</taxon>
        <taxon>Pseudomonadota</taxon>
        <taxon>Alphaproteobacteria</taxon>
        <taxon>Rhodobacterales</taxon>
        <taxon>Roseobacteraceae</taxon>
        <taxon>Marivita</taxon>
    </lineage>
</organism>
<dbReference type="AlphaFoldDB" id="A0A1M5PF53"/>
<keyword evidence="1" id="KW-0472">Membrane</keyword>
<dbReference type="Proteomes" id="UP000184221">
    <property type="component" value="Unassembled WGS sequence"/>
</dbReference>
<feature type="transmembrane region" description="Helical" evidence="1">
    <location>
        <begin position="12"/>
        <end position="32"/>
    </location>
</feature>
<name>A0A1M5PF53_9RHOB</name>
<keyword evidence="1" id="KW-1133">Transmembrane helix</keyword>
<keyword evidence="3" id="KW-1185">Reference proteome</keyword>
<dbReference type="RefSeq" id="WP_072776584.1">
    <property type="nucleotide sequence ID" value="NZ_FQXC01000001.1"/>
</dbReference>
<evidence type="ECO:0000313" key="3">
    <source>
        <dbReference type="Proteomes" id="UP000184221"/>
    </source>
</evidence>
<feature type="transmembrane region" description="Helical" evidence="1">
    <location>
        <begin position="101"/>
        <end position="120"/>
    </location>
</feature>
<gene>
    <name evidence="2" type="ORF">SAMN05443551_1273</name>
</gene>
<feature type="transmembrane region" description="Helical" evidence="1">
    <location>
        <begin position="135"/>
        <end position="153"/>
    </location>
</feature>
<dbReference type="EMBL" id="FQXC01000001">
    <property type="protein sequence ID" value="SHH00347.1"/>
    <property type="molecule type" value="Genomic_DNA"/>
</dbReference>
<dbReference type="Pfam" id="PF10067">
    <property type="entry name" value="DUF2306"/>
    <property type="match status" value="1"/>
</dbReference>
<feature type="transmembrane region" description="Helical" evidence="1">
    <location>
        <begin position="73"/>
        <end position="92"/>
    </location>
</feature>
<accession>A0A1M5PF53</accession>
<protein>
    <submittedName>
        <fullName evidence="2">Uncharacterized membrane protein</fullName>
    </submittedName>
</protein>
<proteinExistence type="predicted"/>